<dbReference type="SUPFAM" id="SSF46689">
    <property type="entry name" value="Homeodomain-like"/>
    <property type="match status" value="2"/>
</dbReference>
<dbReference type="InterPro" id="IPR009057">
    <property type="entry name" value="Homeodomain-like_sf"/>
</dbReference>
<reference evidence="5 6" key="1">
    <citation type="journal article" date="2018" name="Int. J. Syst. Evol. Microbiol.">
        <title>Uliginosibacterium sediminicola sp. nov., isolated from freshwater sediment.</title>
        <authorList>
            <person name="Hwang W.M."/>
            <person name="Kim S.M."/>
            <person name="Kang K."/>
            <person name="Ahn T.Y."/>
        </authorList>
    </citation>
    <scope>NUCLEOTIDE SEQUENCE [LARGE SCALE GENOMIC DNA]</scope>
    <source>
        <strain evidence="5 6">M1-21</strain>
    </source>
</reference>
<keyword evidence="3" id="KW-0804">Transcription</keyword>
<name>A0ABU9YU22_9RHOO</name>
<dbReference type="SUPFAM" id="SSF53822">
    <property type="entry name" value="Periplasmic binding protein-like I"/>
    <property type="match status" value="1"/>
</dbReference>
<dbReference type="Pfam" id="PF13377">
    <property type="entry name" value="Peripla_BP_3"/>
    <property type="match status" value="1"/>
</dbReference>
<dbReference type="Proteomes" id="UP001410394">
    <property type="component" value="Unassembled WGS sequence"/>
</dbReference>
<dbReference type="Gene3D" id="1.10.10.60">
    <property type="entry name" value="Homeodomain-like"/>
    <property type="match status" value="1"/>
</dbReference>
<dbReference type="PROSITE" id="PS01124">
    <property type="entry name" value="HTH_ARAC_FAMILY_2"/>
    <property type="match status" value="1"/>
</dbReference>
<evidence type="ECO:0000259" key="4">
    <source>
        <dbReference type="PROSITE" id="PS01124"/>
    </source>
</evidence>
<organism evidence="5 6">
    <name type="scientific">Uliginosibacterium sediminicola</name>
    <dbReference type="NCBI Taxonomy" id="2024550"/>
    <lineage>
        <taxon>Bacteria</taxon>
        <taxon>Pseudomonadati</taxon>
        <taxon>Pseudomonadota</taxon>
        <taxon>Betaproteobacteria</taxon>
        <taxon>Rhodocyclales</taxon>
        <taxon>Zoogloeaceae</taxon>
        <taxon>Uliginosibacterium</taxon>
    </lineage>
</organism>
<evidence type="ECO:0000313" key="6">
    <source>
        <dbReference type="Proteomes" id="UP001410394"/>
    </source>
</evidence>
<protein>
    <submittedName>
        <fullName evidence="5">Substrate-binding domain-containing protein</fullName>
    </submittedName>
</protein>
<evidence type="ECO:0000256" key="2">
    <source>
        <dbReference type="ARBA" id="ARBA00023125"/>
    </source>
</evidence>
<dbReference type="EMBL" id="JBDIVE010000001">
    <property type="protein sequence ID" value="MEN3067221.1"/>
    <property type="molecule type" value="Genomic_DNA"/>
</dbReference>
<comment type="caution">
    <text evidence="5">The sequence shown here is derived from an EMBL/GenBank/DDBJ whole genome shotgun (WGS) entry which is preliminary data.</text>
</comment>
<feature type="domain" description="HTH araC/xylS-type" evidence="4">
    <location>
        <begin position="269"/>
        <end position="367"/>
    </location>
</feature>
<dbReference type="Pfam" id="PF12833">
    <property type="entry name" value="HTH_18"/>
    <property type="match status" value="1"/>
</dbReference>
<sequence length="373" mass="40320">MLVLGTSQTFHREIIAGVGAYVRERSLNWILSLERDIAPGAVMPALIVDADAHAEALAGVAAGRMLVCVGSAASTPCPVGVPLVCSDNAALIALALCHLHDVGVRQLAFCGKSKYAGRVWARERLAAFVQQAASVAIDPVVYAADAASDEDERRMLHDWVANLPPRTGIVAVNDSTARDLLHVCNSLQREVPDDLTIVGIDNDPLVDALTPTPISSVIQGAREIGRKAAELLHRRMRQQALSERCVAVQPSGLQLAKTSRHTRIADMLNKAIAYIAAHVGEGIKAEQVAHHVGMSRSALERSFEARLGRTIHDEILQTRLALAKQLLSNRHLSVAEVAERCGFRTQQYMHVVFKRELGCTPGEFLKGQVGETI</sequence>
<dbReference type="InterPro" id="IPR046335">
    <property type="entry name" value="LacI/GalR-like_sensor"/>
</dbReference>
<proteinExistence type="predicted"/>
<evidence type="ECO:0000256" key="3">
    <source>
        <dbReference type="ARBA" id="ARBA00023163"/>
    </source>
</evidence>
<dbReference type="SMART" id="SM00342">
    <property type="entry name" value="HTH_ARAC"/>
    <property type="match status" value="1"/>
</dbReference>
<dbReference type="InterPro" id="IPR018060">
    <property type="entry name" value="HTH_AraC"/>
</dbReference>
<evidence type="ECO:0000256" key="1">
    <source>
        <dbReference type="ARBA" id="ARBA00023015"/>
    </source>
</evidence>
<keyword evidence="6" id="KW-1185">Reference proteome</keyword>
<accession>A0ABU9YU22</accession>
<dbReference type="Gene3D" id="3.40.50.2300">
    <property type="match status" value="2"/>
</dbReference>
<keyword evidence="2" id="KW-0238">DNA-binding</keyword>
<keyword evidence="1" id="KW-0805">Transcription regulation</keyword>
<gene>
    <name evidence="5" type="ORF">ABDB84_01950</name>
</gene>
<dbReference type="PANTHER" id="PTHR30146:SF24">
    <property type="entry name" value="XYLOSE OPERON REGULATORY PROTEIN"/>
    <property type="match status" value="1"/>
</dbReference>
<dbReference type="RefSeq" id="WP_345917989.1">
    <property type="nucleotide sequence ID" value="NZ_JBDIVE010000001.1"/>
</dbReference>
<evidence type="ECO:0000313" key="5">
    <source>
        <dbReference type="EMBL" id="MEN3067221.1"/>
    </source>
</evidence>
<dbReference type="InterPro" id="IPR028082">
    <property type="entry name" value="Peripla_BP_I"/>
</dbReference>
<dbReference type="PANTHER" id="PTHR30146">
    <property type="entry name" value="LACI-RELATED TRANSCRIPTIONAL REPRESSOR"/>
    <property type="match status" value="1"/>
</dbReference>